<dbReference type="STRING" id="5866.A0A061D971"/>
<reference evidence="2" key="1">
    <citation type="submission" date="2014-06" db="EMBL/GenBank/DDBJ databases">
        <authorList>
            <person name="Aslett M."/>
            <person name="De Silva N."/>
        </authorList>
    </citation>
    <scope>NUCLEOTIDE SEQUENCE [LARGE SCALE GENOMIC DNA]</scope>
    <source>
        <strain evidence="2">Bond</strain>
    </source>
</reference>
<accession>A0A061D971</accession>
<dbReference type="OrthoDB" id="363869at2759"/>
<dbReference type="GeneID" id="24563995"/>
<proteinExistence type="predicted"/>
<dbReference type="AlphaFoldDB" id="A0A061D971"/>
<gene>
    <name evidence="1" type="ORF">BBBOND_0206120</name>
</gene>
<protein>
    <recommendedName>
        <fullName evidence="3">Cwf18 pre-mRNA splicing factor</fullName>
    </recommendedName>
</protein>
<dbReference type="VEuPathDB" id="PiroplasmaDB:BBBOND_0206120"/>
<dbReference type="InterPro" id="IPR013169">
    <property type="entry name" value="mRNA_splic_Cwf18-like"/>
</dbReference>
<sequence>MADKLKSLVFNYYVPKDDNLKRLVRSNLEDYRKIEEEIDAAIDKTIEEYSSKDVLSLVLPSKQNWDLKRNLQESQKLLAMRTDMTIMKLLQAGRTKEEIDPALMVQFNQNGMERDLEQEDL</sequence>
<name>A0A061D971_BABBI</name>
<dbReference type="KEGG" id="bbig:BBBOND_0206120"/>
<keyword evidence="2" id="KW-1185">Reference proteome</keyword>
<dbReference type="OMA" id="LPSKQNW"/>
<dbReference type="RefSeq" id="XP_012767640.1">
    <property type="nucleotide sequence ID" value="XM_012912186.1"/>
</dbReference>
<dbReference type="EMBL" id="LK391708">
    <property type="protein sequence ID" value="CDR95454.1"/>
    <property type="molecule type" value="Genomic_DNA"/>
</dbReference>
<dbReference type="Pfam" id="PF08315">
    <property type="entry name" value="cwf18"/>
    <property type="match status" value="1"/>
</dbReference>
<evidence type="ECO:0000313" key="2">
    <source>
        <dbReference type="Proteomes" id="UP000033188"/>
    </source>
</evidence>
<organism evidence="1 2">
    <name type="scientific">Babesia bigemina</name>
    <dbReference type="NCBI Taxonomy" id="5866"/>
    <lineage>
        <taxon>Eukaryota</taxon>
        <taxon>Sar</taxon>
        <taxon>Alveolata</taxon>
        <taxon>Apicomplexa</taxon>
        <taxon>Aconoidasida</taxon>
        <taxon>Piroplasmida</taxon>
        <taxon>Babesiidae</taxon>
        <taxon>Babesia</taxon>
    </lineage>
</organism>
<dbReference type="Proteomes" id="UP000033188">
    <property type="component" value="Chromosome 2"/>
</dbReference>
<evidence type="ECO:0000313" key="1">
    <source>
        <dbReference type="EMBL" id="CDR95454.1"/>
    </source>
</evidence>
<evidence type="ECO:0008006" key="3">
    <source>
        <dbReference type="Google" id="ProtNLM"/>
    </source>
</evidence>